<dbReference type="EMBL" id="CAKOGP040000558">
    <property type="protein sequence ID" value="CAJ1936800.1"/>
    <property type="molecule type" value="Genomic_DNA"/>
</dbReference>
<accession>A0AAD2CLS1</accession>
<organism evidence="2 3">
    <name type="scientific">Cylindrotheca closterium</name>
    <dbReference type="NCBI Taxonomy" id="2856"/>
    <lineage>
        <taxon>Eukaryota</taxon>
        <taxon>Sar</taxon>
        <taxon>Stramenopiles</taxon>
        <taxon>Ochrophyta</taxon>
        <taxon>Bacillariophyta</taxon>
        <taxon>Bacillariophyceae</taxon>
        <taxon>Bacillariophycidae</taxon>
        <taxon>Bacillariales</taxon>
        <taxon>Bacillariaceae</taxon>
        <taxon>Cylindrotheca</taxon>
    </lineage>
</organism>
<reference evidence="2" key="1">
    <citation type="submission" date="2023-08" db="EMBL/GenBank/DDBJ databases">
        <authorList>
            <person name="Audoor S."/>
            <person name="Bilcke G."/>
        </authorList>
    </citation>
    <scope>NUCLEOTIDE SEQUENCE</scope>
</reference>
<keyword evidence="3" id="KW-1185">Reference proteome</keyword>
<name>A0AAD2CLS1_9STRA</name>
<feature type="region of interest" description="Disordered" evidence="1">
    <location>
        <begin position="176"/>
        <end position="198"/>
    </location>
</feature>
<evidence type="ECO:0000313" key="2">
    <source>
        <dbReference type="EMBL" id="CAJ1936800.1"/>
    </source>
</evidence>
<comment type="caution">
    <text evidence="2">The sequence shown here is derived from an EMBL/GenBank/DDBJ whole genome shotgun (WGS) entry which is preliminary data.</text>
</comment>
<evidence type="ECO:0000313" key="3">
    <source>
        <dbReference type="Proteomes" id="UP001295423"/>
    </source>
</evidence>
<dbReference type="AlphaFoldDB" id="A0AAD2CLS1"/>
<dbReference type="Proteomes" id="UP001295423">
    <property type="component" value="Unassembled WGS sequence"/>
</dbReference>
<proteinExistence type="predicted"/>
<protein>
    <submittedName>
        <fullName evidence="2">Uncharacterized protein</fullName>
    </submittedName>
</protein>
<gene>
    <name evidence="2" type="ORF">CYCCA115_LOCUS5372</name>
</gene>
<feature type="compositionally biased region" description="Basic and acidic residues" evidence="1">
    <location>
        <begin position="393"/>
        <end position="402"/>
    </location>
</feature>
<sequence length="522" mass="58808">MASNNVSPSQEQRCGVKTGCMYPSLPLVGPGAHVCRGCGEPVHNLCCQAAGFDEIDFVCSPTCNTSSIEASIEESATTRGEATIIKTNWNTVTWDDVVVTQEPVNLVGVESQKTCLCTIKGIPAADLTASDCRVIGKNLKVSSYTRKRKGVLCDMIAKQRLVSQMNMDEMYRQDNNHDRHKRKVAPTTAAKRNPATLPPVVRSSGTIYRFVMTICAEEMRDLVENLGKQPNRQEMDAGNRNGERLYHEIAKFYNNELNSALSSIPMSDINMQDMLELNNIDEDVCGTDYDKLNATDCLNLKKHIDHHYRVAHEKNKMSGNHGDFHNFVGQRPFLYLYHLLMKESSSYTVLHRAAVKGIPADVFRDGGFQKTPSKPPPRSTRSSLSSSGKRKSRPENDLGHSMRMLVDLKRAEMEKNSNDYSSKLRKVEDDLDKNLEKRTANMTKTLKLQEQLNQCSDEHTKERMKDLLCDLERADIMLGKSYRVVEKKRDDILEDARSPVSSPIKRLELCFETSDVSDDEEV</sequence>
<feature type="region of interest" description="Disordered" evidence="1">
    <location>
        <begin position="364"/>
        <end position="402"/>
    </location>
</feature>
<evidence type="ECO:0000256" key="1">
    <source>
        <dbReference type="SAM" id="MobiDB-lite"/>
    </source>
</evidence>